<evidence type="ECO:0000313" key="2">
    <source>
        <dbReference type="EMBL" id="KAJ8569917.1"/>
    </source>
</evidence>
<evidence type="ECO:0000259" key="1">
    <source>
        <dbReference type="Pfam" id="PF12061"/>
    </source>
</evidence>
<comment type="caution">
    <text evidence="2">The sequence shown here is derived from an EMBL/GenBank/DDBJ whole genome shotgun (WGS) entry which is preliminary data.</text>
</comment>
<sequence length="301" mass="34707">MISKVLKKTKTSVHCLANQIFKASKINYRNHCGDNDICRFVRVLWNYMKDIISHCITKSEVLEKKLLSLRFLMFIGYRCIDEHEHEITSDLLIHDEDVTYTAAHLSFLSLDPAFVVHSEFSKLLETINPVRPELTQIYMSVLKGHSKSSGSKIPIIAHEVVEGFLYALQEDLEELLRRDASLKVAFYDHMPWLQQGLLYLSTFLLNLPTPCSKDQKRYSLLSYIEALASEAGLLVYSFYDEDVDKATLFPLQVKYNHVKIEGDLIKLHEATTMASLKDLIDKVQQDLMLLRTLCSQQIFEL</sequence>
<reference evidence="3" key="1">
    <citation type="journal article" date="2023" name="Proc. Natl. Acad. Sci. U.S.A.">
        <title>Genomic and structural basis for evolution of tropane alkaloid biosynthesis.</title>
        <authorList>
            <person name="Wanga Y.-J."/>
            <person name="Taina T."/>
            <person name="Yua J.-Y."/>
            <person name="Lia J."/>
            <person name="Xua B."/>
            <person name="Chenc J."/>
            <person name="D'Auriad J.C."/>
            <person name="Huanga J.-P."/>
            <person name="Huanga S.-X."/>
        </authorList>
    </citation>
    <scope>NUCLEOTIDE SEQUENCE [LARGE SCALE GENOMIC DNA]</scope>
    <source>
        <strain evidence="3">cv. KIB-2019</strain>
    </source>
</reference>
<evidence type="ECO:0000313" key="3">
    <source>
        <dbReference type="Proteomes" id="UP001152561"/>
    </source>
</evidence>
<gene>
    <name evidence="2" type="ORF">K7X08_006494</name>
</gene>
<proteinExistence type="predicted"/>
<name>A0A9Q1MVW6_9SOLA</name>
<feature type="domain" description="Late blight resistance protein R1A-like N-terminal" evidence="1">
    <location>
        <begin position="61"/>
        <end position="242"/>
    </location>
</feature>
<dbReference type="AlphaFoldDB" id="A0A9Q1MVW6"/>
<protein>
    <recommendedName>
        <fullName evidence="1">Late blight resistance protein R1A-like N-terminal domain-containing protein</fullName>
    </recommendedName>
</protein>
<organism evidence="2 3">
    <name type="scientific">Anisodus acutangulus</name>
    <dbReference type="NCBI Taxonomy" id="402998"/>
    <lineage>
        <taxon>Eukaryota</taxon>
        <taxon>Viridiplantae</taxon>
        <taxon>Streptophyta</taxon>
        <taxon>Embryophyta</taxon>
        <taxon>Tracheophyta</taxon>
        <taxon>Spermatophyta</taxon>
        <taxon>Magnoliopsida</taxon>
        <taxon>eudicotyledons</taxon>
        <taxon>Gunneridae</taxon>
        <taxon>Pentapetalae</taxon>
        <taxon>asterids</taxon>
        <taxon>lamiids</taxon>
        <taxon>Solanales</taxon>
        <taxon>Solanaceae</taxon>
        <taxon>Solanoideae</taxon>
        <taxon>Hyoscyameae</taxon>
        <taxon>Anisodus</taxon>
    </lineage>
</organism>
<dbReference type="Pfam" id="PF12061">
    <property type="entry name" value="NB-LRR"/>
    <property type="match status" value="1"/>
</dbReference>
<accession>A0A9Q1MVW6</accession>
<dbReference type="EMBL" id="JAJAGQ010000002">
    <property type="protein sequence ID" value="KAJ8569917.1"/>
    <property type="molecule type" value="Genomic_DNA"/>
</dbReference>
<keyword evidence="3" id="KW-1185">Reference proteome</keyword>
<dbReference type="InterPro" id="IPR021929">
    <property type="entry name" value="R1A-like_N"/>
</dbReference>
<dbReference type="Proteomes" id="UP001152561">
    <property type="component" value="Unassembled WGS sequence"/>
</dbReference>